<accession>A0ABU8J2G9</accession>
<keyword evidence="3" id="KW-1185">Reference proteome</keyword>
<protein>
    <submittedName>
        <fullName evidence="2">Uncharacterized protein</fullName>
    </submittedName>
</protein>
<feature type="region of interest" description="Disordered" evidence="1">
    <location>
        <begin position="80"/>
        <end position="103"/>
    </location>
</feature>
<evidence type="ECO:0000313" key="3">
    <source>
        <dbReference type="Proteomes" id="UP001386437"/>
    </source>
</evidence>
<proteinExistence type="predicted"/>
<dbReference type="Proteomes" id="UP001386437">
    <property type="component" value="Unassembled WGS sequence"/>
</dbReference>
<dbReference type="EMBL" id="JACFYJ010000082">
    <property type="protein sequence ID" value="MEI6001703.1"/>
    <property type="molecule type" value="Genomic_DNA"/>
</dbReference>
<evidence type="ECO:0000256" key="1">
    <source>
        <dbReference type="SAM" id="MobiDB-lite"/>
    </source>
</evidence>
<sequence>MSSQYYAPYRGCSIEVHVSLSKAHAIGGMYRRFRVSCTIAFPERPDRKLVNFPEQFDFLSEQEAFRYGESRARTFIDSILSTPSRRPKQRAPAAEETEGPTTL</sequence>
<dbReference type="RefSeq" id="WP_336601394.1">
    <property type="nucleotide sequence ID" value="NZ_JACFYJ010000082.1"/>
</dbReference>
<reference evidence="2 3" key="1">
    <citation type="journal article" date="2022" name="Arch. Microbiol.">
        <title>Paraburkholderia bengalensis sp. nov. isolated from roots of Oryza sativa, IR64.</title>
        <authorList>
            <person name="Nag P."/>
            <person name="Mondal N."/>
            <person name="Sarkar J."/>
            <person name="Das S."/>
        </authorList>
    </citation>
    <scope>NUCLEOTIDE SEQUENCE [LARGE SCALE GENOMIC DNA]</scope>
    <source>
        <strain evidence="2 3">IR64_4_BI</strain>
    </source>
</reference>
<evidence type="ECO:0000313" key="2">
    <source>
        <dbReference type="EMBL" id="MEI6001703.1"/>
    </source>
</evidence>
<organism evidence="2 3">
    <name type="scientific">Paraburkholderia bengalensis</name>
    <dbReference type="NCBI Taxonomy" id="2747562"/>
    <lineage>
        <taxon>Bacteria</taxon>
        <taxon>Pseudomonadati</taxon>
        <taxon>Pseudomonadota</taxon>
        <taxon>Betaproteobacteria</taxon>
        <taxon>Burkholderiales</taxon>
        <taxon>Burkholderiaceae</taxon>
        <taxon>Paraburkholderia</taxon>
    </lineage>
</organism>
<gene>
    <name evidence="2" type="ORF">H3V53_32435</name>
</gene>
<name>A0ABU8J2G9_9BURK</name>
<comment type="caution">
    <text evidence="2">The sequence shown here is derived from an EMBL/GenBank/DDBJ whole genome shotgun (WGS) entry which is preliminary data.</text>
</comment>